<evidence type="ECO:0000313" key="3">
    <source>
        <dbReference type="EMBL" id="SEM76212.1"/>
    </source>
</evidence>
<evidence type="ECO:0000313" key="4">
    <source>
        <dbReference type="Proteomes" id="UP000182719"/>
    </source>
</evidence>
<keyword evidence="3" id="KW-0808">Transferase</keyword>
<keyword evidence="1" id="KW-1133">Transmembrane helix</keyword>
<feature type="transmembrane region" description="Helical" evidence="1">
    <location>
        <begin position="12"/>
        <end position="29"/>
    </location>
</feature>
<dbReference type="PANTHER" id="PTHR43751:SF3">
    <property type="entry name" value="SULFATASE N-TERMINAL DOMAIN-CONTAINING PROTEIN"/>
    <property type="match status" value="1"/>
</dbReference>
<proteinExistence type="predicted"/>
<dbReference type="GO" id="GO:0016740">
    <property type="term" value="F:transferase activity"/>
    <property type="evidence" value="ECO:0007669"/>
    <property type="project" value="UniProtKB-KW"/>
</dbReference>
<gene>
    <name evidence="3" type="ORF">SAMN05444354_122124</name>
</gene>
<dbReference type="InterPro" id="IPR000917">
    <property type="entry name" value="Sulfatase_N"/>
</dbReference>
<accession>A0A1H8AZR7</accession>
<dbReference type="PANTHER" id="PTHR43751">
    <property type="entry name" value="SULFATASE"/>
    <property type="match status" value="1"/>
</dbReference>
<dbReference type="AlphaFoldDB" id="A0A1H8AZR7"/>
<organism evidence="3 4">
    <name type="scientific">Stigmatella aurantiaca</name>
    <dbReference type="NCBI Taxonomy" id="41"/>
    <lineage>
        <taxon>Bacteria</taxon>
        <taxon>Pseudomonadati</taxon>
        <taxon>Myxococcota</taxon>
        <taxon>Myxococcia</taxon>
        <taxon>Myxococcales</taxon>
        <taxon>Cystobacterineae</taxon>
        <taxon>Archangiaceae</taxon>
        <taxon>Stigmatella</taxon>
    </lineage>
</organism>
<dbReference type="Proteomes" id="UP000182719">
    <property type="component" value="Unassembled WGS sequence"/>
</dbReference>
<sequence length="620" mass="67133">MTPLLATFAGRWVELASAAAALAVLVKAVKYRDFTGSAALGRDDLGWVALLGLGLSGLALLGPVGCVLGVLAGTLLLSALWLDAVLFRIFTIELGPGGVGSVILSVLYRELAELAFARRFFSAHRLFAVLPLAALVLQGAVLFTSPGALRLAAVALPTAWLLLCATFSVPPRARRQIFAACAVLGASAGVEWLLPHAAWALAAVPLGMMGWAWLPPSRRAAPDALRHFVIERAWPDPPDFQPRPEHAPLLAQPPRAPRASEGHGLLRGCDVVLFTFESVGRAHLSALTPGGAPAAFFERLLPGALRSRHHACVSPTTNNAHAALYTSGYGAGASACLDALRKAGYRTAYLSTAHTGDYGLRPILDAAGFEHVIDRDALAPPGGPPPPDQLLLSAGMDRLQEALRGHRPFFLHVHATHTHVPYRVAEPERFHRFDMSEDRGRFFNGIEESDWLFGALLEELRRRGLTEDPLVVISSDHGQAFGGLGYQSHGSAVTREELDVPLLFHHGRLPAREAAFSSHFDVLPTVLDLVGVQTETPLFGGSLMLEDKRPELLVWAGHPSRRTTSHAGLLLAEEKWMVDLALDRCLRMDWRDEHVEELSGAEKDYVQALVFRLMRLRGVT</sequence>
<evidence type="ECO:0000259" key="2">
    <source>
        <dbReference type="Pfam" id="PF00884"/>
    </source>
</evidence>
<dbReference type="OrthoDB" id="5500422at2"/>
<evidence type="ECO:0000256" key="1">
    <source>
        <dbReference type="SAM" id="Phobius"/>
    </source>
</evidence>
<feature type="transmembrane region" description="Helical" evidence="1">
    <location>
        <begin position="176"/>
        <end position="193"/>
    </location>
</feature>
<feature type="domain" description="Sulfatase N-terminal" evidence="2">
    <location>
        <begin position="271"/>
        <end position="532"/>
    </location>
</feature>
<protein>
    <submittedName>
        <fullName evidence="3">Phosphoglycerol transferase MdoB</fullName>
    </submittedName>
</protein>
<dbReference type="RefSeq" id="WP_075010141.1">
    <property type="nucleotide sequence ID" value="NZ_FOAP01000022.1"/>
</dbReference>
<dbReference type="SUPFAM" id="SSF53649">
    <property type="entry name" value="Alkaline phosphatase-like"/>
    <property type="match status" value="1"/>
</dbReference>
<reference evidence="4" key="1">
    <citation type="submission" date="2016-10" db="EMBL/GenBank/DDBJ databases">
        <authorList>
            <person name="Varghese N."/>
            <person name="Submissions S."/>
        </authorList>
    </citation>
    <scope>NUCLEOTIDE SEQUENCE [LARGE SCALE GENOMIC DNA]</scope>
    <source>
        <strain evidence="4">DSM 17044</strain>
    </source>
</reference>
<feature type="transmembrane region" description="Helical" evidence="1">
    <location>
        <begin position="50"/>
        <end position="79"/>
    </location>
</feature>
<name>A0A1H8AZR7_STIAU</name>
<dbReference type="InterPro" id="IPR017850">
    <property type="entry name" value="Alkaline_phosphatase_core_sf"/>
</dbReference>
<keyword evidence="4" id="KW-1185">Reference proteome</keyword>
<dbReference type="InterPro" id="IPR052701">
    <property type="entry name" value="GAG_Ulvan_Degrading_Sulfatases"/>
</dbReference>
<dbReference type="Gene3D" id="3.40.720.10">
    <property type="entry name" value="Alkaline Phosphatase, subunit A"/>
    <property type="match status" value="1"/>
</dbReference>
<dbReference type="EMBL" id="FOAP01000022">
    <property type="protein sequence ID" value="SEM76212.1"/>
    <property type="molecule type" value="Genomic_DNA"/>
</dbReference>
<feature type="transmembrane region" description="Helical" evidence="1">
    <location>
        <begin position="120"/>
        <end position="143"/>
    </location>
</feature>
<feature type="transmembrane region" description="Helical" evidence="1">
    <location>
        <begin position="149"/>
        <end position="169"/>
    </location>
</feature>
<keyword evidence="1" id="KW-0812">Transmembrane</keyword>
<keyword evidence="1" id="KW-0472">Membrane</keyword>
<feature type="transmembrane region" description="Helical" evidence="1">
    <location>
        <begin position="85"/>
        <end position="108"/>
    </location>
</feature>
<dbReference type="Pfam" id="PF00884">
    <property type="entry name" value="Sulfatase"/>
    <property type="match status" value="1"/>
</dbReference>